<keyword evidence="2" id="KW-1185">Reference proteome</keyword>
<dbReference type="AlphaFoldDB" id="A0AAW0T3X5"/>
<reference evidence="1 2" key="1">
    <citation type="submission" date="2023-03" db="EMBL/GenBank/DDBJ databases">
        <title>High-quality genome of Scylla paramamosain provides insights in environmental adaptation.</title>
        <authorList>
            <person name="Zhang L."/>
        </authorList>
    </citation>
    <scope>NUCLEOTIDE SEQUENCE [LARGE SCALE GENOMIC DNA]</scope>
    <source>
        <strain evidence="1">LZ_2023a</strain>
        <tissue evidence="1">Muscle</tissue>
    </source>
</reference>
<comment type="caution">
    <text evidence="1">The sequence shown here is derived from an EMBL/GenBank/DDBJ whole genome shotgun (WGS) entry which is preliminary data.</text>
</comment>
<protein>
    <recommendedName>
        <fullName evidence="3">C2H2-type domain-containing protein</fullName>
    </recommendedName>
</protein>
<accession>A0AAW0T3X5</accession>
<gene>
    <name evidence="1" type="ORF">O3P69_015130</name>
</gene>
<name>A0AAW0T3X5_SCYPA</name>
<sequence length="74" mass="8564">MSTPQQCNPQRCPLLRPSLWRLLGAGHNAMVMPRPGDAPLIGFVLCLARSCERCLWRWIMQEVTDNHRDTHRQP</sequence>
<dbReference type="EMBL" id="JARAKH010000039">
    <property type="protein sequence ID" value="KAK8381909.1"/>
    <property type="molecule type" value="Genomic_DNA"/>
</dbReference>
<evidence type="ECO:0000313" key="1">
    <source>
        <dbReference type="EMBL" id="KAK8381909.1"/>
    </source>
</evidence>
<dbReference type="Proteomes" id="UP001487740">
    <property type="component" value="Unassembled WGS sequence"/>
</dbReference>
<evidence type="ECO:0000313" key="2">
    <source>
        <dbReference type="Proteomes" id="UP001487740"/>
    </source>
</evidence>
<evidence type="ECO:0008006" key="3">
    <source>
        <dbReference type="Google" id="ProtNLM"/>
    </source>
</evidence>
<proteinExistence type="predicted"/>
<organism evidence="1 2">
    <name type="scientific">Scylla paramamosain</name>
    <name type="common">Mud crab</name>
    <dbReference type="NCBI Taxonomy" id="85552"/>
    <lineage>
        <taxon>Eukaryota</taxon>
        <taxon>Metazoa</taxon>
        <taxon>Ecdysozoa</taxon>
        <taxon>Arthropoda</taxon>
        <taxon>Crustacea</taxon>
        <taxon>Multicrustacea</taxon>
        <taxon>Malacostraca</taxon>
        <taxon>Eumalacostraca</taxon>
        <taxon>Eucarida</taxon>
        <taxon>Decapoda</taxon>
        <taxon>Pleocyemata</taxon>
        <taxon>Brachyura</taxon>
        <taxon>Eubrachyura</taxon>
        <taxon>Portunoidea</taxon>
        <taxon>Portunidae</taxon>
        <taxon>Portuninae</taxon>
        <taxon>Scylla</taxon>
    </lineage>
</organism>